<evidence type="ECO:0000256" key="6">
    <source>
        <dbReference type="ARBA" id="ARBA00023295"/>
    </source>
</evidence>
<evidence type="ECO:0000256" key="1">
    <source>
        <dbReference type="ARBA" id="ARBA00000448"/>
    </source>
</evidence>
<protein>
    <recommendedName>
        <fullName evidence="3">beta-glucosidase</fullName>
        <ecNumber evidence="3">3.2.1.21</ecNumber>
    </recommendedName>
</protein>
<dbReference type="InterPro" id="IPR036881">
    <property type="entry name" value="Glyco_hydro_3_C_sf"/>
</dbReference>
<reference evidence="9 10" key="1">
    <citation type="submission" date="2019-11" db="EMBL/GenBank/DDBJ databases">
        <title>Type strains purchased from KCTC, JCM and DSMZ.</title>
        <authorList>
            <person name="Lu H."/>
        </authorList>
    </citation>
    <scope>NUCLEOTIDE SEQUENCE [LARGE SCALE GENOMIC DNA]</scope>
    <source>
        <strain evidence="9 10">KCTC 22382</strain>
    </source>
</reference>
<name>A0A6L6PBE8_9BURK</name>
<gene>
    <name evidence="9" type="ORF">GM676_01675</name>
</gene>
<evidence type="ECO:0000256" key="7">
    <source>
        <dbReference type="RuleBase" id="RU361161"/>
    </source>
</evidence>
<dbReference type="PRINTS" id="PR00133">
    <property type="entry name" value="GLHYDRLASE3"/>
</dbReference>
<evidence type="ECO:0000313" key="9">
    <source>
        <dbReference type="EMBL" id="MTV36290.1"/>
    </source>
</evidence>
<evidence type="ECO:0000256" key="4">
    <source>
        <dbReference type="ARBA" id="ARBA00022729"/>
    </source>
</evidence>
<dbReference type="InterPro" id="IPR051915">
    <property type="entry name" value="Cellulose_Degrad_GH3"/>
</dbReference>
<evidence type="ECO:0000313" key="10">
    <source>
        <dbReference type="Proteomes" id="UP000475582"/>
    </source>
</evidence>
<dbReference type="OrthoDB" id="9781691at2"/>
<comment type="catalytic activity">
    <reaction evidence="1">
        <text>Hydrolysis of terminal, non-reducing beta-D-glucosyl residues with release of beta-D-glucose.</text>
        <dbReference type="EC" id="3.2.1.21"/>
    </reaction>
</comment>
<dbReference type="Pfam" id="PF01915">
    <property type="entry name" value="Glyco_hydro_3_C"/>
    <property type="match status" value="1"/>
</dbReference>
<dbReference type="InterPro" id="IPR017853">
    <property type="entry name" value="GH"/>
</dbReference>
<dbReference type="GO" id="GO:0008422">
    <property type="term" value="F:beta-glucosidase activity"/>
    <property type="evidence" value="ECO:0007669"/>
    <property type="project" value="UniProtKB-EC"/>
</dbReference>
<dbReference type="PANTHER" id="PTHR30620">
    <property type="entry name" value="PERIPLASMIC BETA-GLUCOSIDASE-RELATED"/>
    <property type="match status" value="1"/>
</dbReference>
<feature type="domain" description="Fibronectin type III-like" evidence="8">
    <location>
        <begin position="643"/>
        <end position="712"/>
    </location>
</feature>
<dbReference type="FunFam" id="3.20.20.300:FF:000005">
    <property type="entry name" value="Periplasmic beta-glucosidase"/>
    <property type="match status" value="1"/>
</dbReference>
<keyword evidence="5 7" id="KW-0378">Hydrolase</keyword>
<dbReference type="Gene3D" id="2.60.40.10">
    <property type="entry name" value="Immunoglobulins"/>
    <property type="match status" value="1"/>
</dbReference>
<evidence type="ECO:0000256" key="2">
    <source>
        <dbReference type="ARBA" id="ARBA00005336"/>
    </source>
</evidence>
<dbReference type="EC" id="3.2.1.21" evidence="3"/>
<evidence type="ECO:0000256" key="5">
    <source>
        <dbReference type="ARBA" id="ARBA00022801"/>
    </source>
</evidence>
<sequence length="725" mass="77418">MTAEDPYIERLLKRMTIEEKAGQLTMNGAQGLGRLVNPDTGPEPGLQSTLDEIAQGRLTGLFNADDVKLGHAMQKIAVEKSRLGIPLIFAADIIHGLKTAFPVPLGESASFDADLCSRTARATAIEATAFGVHWTFAPAVDIARDQRWGRVVEGAGEDPWLGSLLAVARVRGFQGNDLRANDSLLACPKHFAGYGAVQGGMDYNTADIPETTLREVHLPPFKAAFDAGALSTMASFNDTGGVPSTGNRHLLTGILRGEWGFRGLVVSDFNSEKELVEHGYAADDADAVYKAVMAGCDMSIQGGLYLKHIPALVKSGRLKVAVVDEAVRRVLRVKKALGLFENPYRSLDPARMATDIRRPEAIALAREAGRKAIVLLKNDRGLLPLPKSGKSIALIGPFVTDKNNALGPWMVFPDMKSAVTLEQGVRAALGANANVTVVQGSGIERPLDGGIDAAVAAARAAEVVVVYVGEATNMSGEGASRVDITIPKVQIDLIDAVAAVGKPMVILLKHGRALELPNSVKNAQAIVCTWFLGSESGNAIADVLFGDFAPQGRLPISFPRRAGQQPFYYNHRVTGRPSLTEGPPIGARYREVSTSALFPFGHGLGYSTVTYSATEIDQPRISKSGRVVVKARVTNTGTRKHHEVAQLYLRIKVAEIVQPLRALKGIRHLDLNPGESAAIEFVLTAQDLAYVHADAKTRADAGEYEVVIAPDSTAGKPVSFVLSGT</sequence>
<dbReference type="PANTHER" id="PTHR30620:SF16">
    <property type="entry name" value="LYSOSOMAL BETA GLUCOSIDASE"/>
    <property type="match status" value="1"/>
</dbReference>
<comment type="caution">
    <text evidence="9">The sequence shown here is derived from an EMBL/GenBank/DDBJ whole genome shotgun (WGS) entry which is preliminary data.</text>
</comment>
<dbReference type="SUPFAM" id="SSF52279">
    <property type="entry name" value="Beta-D-glucan exohydrolase, C-terminal domain"/>
    <property type="match status" value="1"/>
</dbReference>
<dbReference type="InterPro" id="IPR019800">
    <property type="entry name" value="Glyco_hydro_3_AS"/>
</dbReference>
<evidence type="ECO:0000259" key="8">
    <source>
        <dbReference type="SMART" id="SM01217"/>
    </source>
</evidence>
<dbReference type="InterPro" id="IPR001764">
    <property type="entry name" value="Glyco_hydro_3_N"/>
</dbReference>
<organism evidence="9 10">
    <name type="scientific">Duganella radicis</name>
    <dbReference type="NCBI Taxonomy" id="551988"/>
    <lineage>
        <taxon>Bacteria</taxon>
        <taxon>Pseudomonadati</taxon>
        <taxon>Pseudomonadota</taxon>
        <taxon>Betaproteobacteria</taxon>
        <taxon>Burkholderiales</taxon>
        <taxon>Oxalobacteraceae</taxon>
        <taxon>Telluria group</taxon>
        <taxon>Duganella</taxon>
    </lineage>
</organism>
<dbReference type="SUPFAM" id="SSF51445">
    <property type="entry name" value="(Trans)glycosidases"/>
    <property type="match status" value="1"/>
</dbReference>
<dbReference type="Pfam" id="PF00933">
    <property type="entry name" value="Glyco_hydro_3"/>
    <property type="match status" value="1"/>
</dbReference>
<dbReference type="EMBL" id="WNKY01000001">
    <property type="protein sequence ID" value="MTV36290.1"/>
    <property type="molecule type" value="Genomic_DNA"/>
</dbReference>
<comment type="similarity">
    <text evidence="2 7">Belongs to the glycosyl hydrolase 3 family.</text>
</comment>
<keyword evidence="6 7" id="KW-0326">Glycosidase</keyword>
<dbReference type="InterPro" id="IPR002772">
    <property type="entry name" value="Glyco_hydro_3_C"/>
</dbReference>
<dbReference type="AlphaFoldDB" id="A0A6L6PBE8"/>
<dbReference type="Pfam" id="PF14310">
    <property type="entry name" value="Fn3-like"/>
    <property type="match status" value="1"/>
</dbReference>
<accession>A0A6L6PBE8</accession>
<dbReference type="InterPro" id="IPR036962">
    <property type="entry name" value="Glyco_hydro_3_N_sf"/>
</dbReference>
<dbReference type="SMART" id="SM01217">
    <property type="entry name" value="Fn3_like"/>
    <property type="match status" value="1"/>
</dbReference>
<proteinExistence type="inferred from homology"/>
<dbReference type="Proteomes" id="UP000475582">
    <property type="component" value="Unassembled WGS sequence"/>
</dbReference>
<keyword evidence="10" id="KW-1185">Reference proteome</keyword>
<dbReference type="PROSITE" id="PS00775">
    <property type="entry name" value="GLYCOSYL_HYDROL_F3"/>
    <property type="match status" value="1"/>
</dbReference>
<dbReference type="InterPro" id="IPR026891">
    <property type="entry name" value="Fn3-like"/>
</dbReference>
<keyword evidence="4" id="KW-0732">Signal</keyword>
<dbReference type="Gene3D" id="3.40.50.1700">
    <property type="entry name" value="Glycoside hydrolase family 3 C-terminal domain"/>
    <property type="match status" value="1"/>
</dbReference>
<dbReference type="Gene3D" id="3.20.20.300">
    <property type="entry name" value="Glycoside hydrolase, family 3, N-terminal domain"/>
    <property type="match status" value="1"/>
</dbReference>
<dbReference type="InterPro" id="IPR013783">
    <property type="entry name" value="Ig-like_fold"/>
</dbReference>
<dbReference type="GO" id="GO:0009251">
    <property type="term" value="P:glucan catabolic process"/>
    <property type="evidence" value="ECO:0007669"/>
    <property type="project" value="TreeGrafter"/>
</dbReference>
<evidence type="ECO:0000256" key="3">
    <source>
        <dbReference type="ARBA" id="ARBA00012744"/>
    </source>
</evidence>